<proteinExistence type="inferred from homology"/>
<dbReference type="GO" id="GO:0022625">
    <property type="term" value="C:cytosolic large ribosomal subunit"/>
    <property type="evidence" value="ECO:0007669"/>
    <property type="project" value="TreeGrafter"/>
</dbReference>
<dbReference type="AlphaFoldDB" id="C1DX44"/>
<organism evidence="6 7">
    <name type="scientific">Sulfurihydrogenibium azorense (strain DSM 15241 / OCM 825 / Az-Fu1)</name>
    <dbReference type="NCBI Taxonomy" id="204536"/>
    <lineage>
        <taxon>Bacteria</taxon>
        <taxon>Pseudomonadati</taxon>
        <taxon>Aquificota</taxon>
        <taxon>Aquificia</taxon>
        <taxon>Aquificales</taxon>
        <taxon>Hydrogenothermaceae</taxon>
        <taxon>Sulfurihydrogenibium</taxon>
    </lineage>
</organism>
<keyword evidence="3 4" id="KW-0687">Ribonucleoprotein</keyword>
<dbReference type="PROSITE" id="PS01167">
    <property type="entry name" value="RIBOSOMAL_L17"/>
    <property type="match status" value="1"/>
</dbReference>
<dbReference type="SUPFAM" id="SSF64263">
    <property type="entry name" value="Prokaryotic ribosomal protein L17"/>
    <property type="match status" value="1"/>
</dbReference>
<dbReference type="Pfam" id="PF01196">
    <property type="entry name" value="Ribosomal_L17"/>
    <property type="match status" value="1"/>
</dbReference>
<keyword evidence="2 4" id="KW-0689">Ribosomal protein</keyword>
<dbReference type="Gene3D" id="3.90.1030.10">
    <property type="entry name" value="Ribosomal protein L17"/>
    <property type="match status" value="1"/>
</dbReference>
<dbReference type="Proteomes" id="UP000001369">
    <property type="component" value="Chromosome"/>
</dbReference>
<accession>C1DX44</accession>
<dbReference type="RefSeq" id="WP_012674147.1">
    <property type="nucleotide sequence ID" value="NC_012438.1"/>
</dbReference>
<evidence type="ECO:0000256" key="3">
    <source>
        <dbReference type="ARBA" id="ARBA00023274"/>
    </source>
</evidence>
<dbReference type="InterPro" id="IPR047859">
    <property type="entry name" value="Ribosomal_bL17_CS"/>
</dbReference>
<dbReference type="KEGG" id="saf:SULAZ_1724"/>
<dbReference type="PANTHER" id="PTHR14413:SF16">
    <property type="entry name" value="LARGE RIBOSOMAL SUBUNIT PROTEIN BL17M"/>
    <property type="match status" value="1"/>
</dbReference>
<dbReference type="NCBIfam" id="TIGR00059">
    <property type="entry name" value="L17"/>
    <property type="match status" value="1"/>
</dbReference>
<evidence type="ECO:0000313" key="7">
    <source>
        <dbReference type="Proteomes" id="UP000001369"/>
    </source>
</evidence>
<dbReference type="EMBL" id="CP001229">
    <property type="protein sequence ID" value="ACN98826.1"/>
    <property type="molecule type" value="Genomic_DNA"/>
</dbReference>
<evidence type="ECO:0000256" key="5">
    <source>
        <dbReference type="RuleBase" id="RU000660"/>
    </source>
</evidence>
<keyword evidence="7" id="KW-1185">Reference proteome</keyword>
<comment type="subunit">
    <text evidence="4">Part of the 50S ribosomal subunit. Contacts protein L32.</text>
</comment>
<reference evidence="6 7" key="1">
    <citation type="journal article" date="2009" name="J. Bacteriol.">
        <title>Complete and draft genome sequences of six members of the Aquificales.</title>
        <authorList>
            <person name="Reysenbach A.L."/>
            <person name="Hamamura N."/>
            <person name="Podar M."/>
            <person name="Griffiths E."/>
            <person name="Ferreira S."/>
            <person name="Hochstein R."/>
            <person name="Heidelberg J."/>
            <person name="Johnson J."/>
            <person name="Mead D."/>
            <person name="Pohorille A."/>
            <person name="Sarmiento M."/>
            <person name="Schweighofer K."/>
            <person name="Seshadri R."/>
            <person name="Voytek M.A."/>
        </authorList>
    </citation>
    <scope>NUCLEOTIDE SEQUENCE [LARGE SCALE GENOMIC DNA]</scope>
    <source>
        <strain evidence="7">Az-Fu1 / DSM 15241 / OCM 825</strain>
    </source>
</reference>
<dbReference type="InterPro" id="IPR036373">
    <property type="entry name" value="Ribosomal_bL17_sf"/>
</dbReference>
<dbReference type="PANTHER" id="PTHR14413">
    <property type="entry name" value="RIBOSOMAL PROTEIN L17"/>
    <property type="match status" value="1"/>
</dbReference>
<dbReference type="STRING" id="204536.SULAZ_1724"/>
<dbReference type="GO" id="GO:0006412">
    <property type="term" value="P:translation"/>
    <property type="evidence" value="ECO:0007669"/>
    <property type="project" value="UniProtKB-UniRule"/>
</dbReference>
<sequence length="123" mass="14349">MRHRVKTKSFHRRKEQREALFINLAKALILNGRITTTLPKAKALRSFVEKLVTLAKEDSIHAKRLLSQRLKDQKVARKLYSEIAPLFKERNGGYTRIYKLEKRRIGDGGEQAIIEFVEYPEQG</sequence>
<protein>
    <recommendedName>
        <fullName evidence="4">Large ribosomal subunit protein bL17</fullName>
    </recommendedName>
</protein>
<dbReference type="InterPro" id="IPR000456">
    <property type="entry name" value="Ribosomal_bL17"/>
</dbReference>
<gene>
    <name evidence="4 6" type="primary">rplQ</name>
    <name evidence="6" type="ordered locus">SULAZ_1724</name>
</gene>
<dbReference type="GO" id="GO:0003735">
    <property type="term" value="F:structural constituent of ribosome"/>
    <property type="evidence" value="ECO:0007669"/>
    <property type="project" value="InterPro"/>
</dbReference>
<dbReference type="eggNOG" id="COG0203">
    <property type="taxonomic scope" value="Bacteria"/>
</dbReference>
<evidence type="ECO:0000256" key="4">
    <source>
        <dbReference type="HAMAP-Rule" id="MF_01368"/>
    </source>
</evidence>
<comment type="similarity">
    <text evidence="1 4 5">Belongs to the bacterial ribosomal protein bL17 family.</text>
</comment>
<dbReference type="HAMAP" id="MF_01368">
    <property type="entry name" value="Ribosomal_bL17"/>
    <property type="match status" value="1"/>
</dbReference>
<dbReference type="HOGENOM" id="CLU_074407_2_2_0"/>
<evidence type="ECO:0000256" key="1">
    <source>
        <dbReference type="ARBA" id="ARBA00008777"/>
    </source>
</evidence>
<name>C1DX44_SULAA</name>
<dbReference type="OrthoDB" id="9809073at2"/>
<evidence type="ECO:0000313" key="6">
    <source>
        <dbReference type="EMBL" id="ACN98826.1"/>
    </source>
</evidence>
<evidence type="ECO:0000256" key="2">
    <source>
        <dbReference type="ARBA" id="ARBA00022980"/>
    </source>
</evidence>